<evidence type="ECO:0000256" key="10">
    <source>
        <dbReference type="SAM" id="Phobius"/>
    </source>
</evidence>
<evidence type="ECO:0000313" key="12">
    <source>
        <dbReference type="EMBL" id="GAA2851814.1"/>
    </source>
</evidence>
<evidence type="ECO:0000256" key="7">
    <source>
        <dbReference type="ARBA" id="ARBA00023004"/>
    </source>
</evidence>
<keyword evidence="6" id="KW-0560">Oxidoreductase</keyword>
<gene>
    <name evidence="12" type="ORF">GCM10010517_09460</name>
</gene>
<proteinExistence type="inferred from homology"/>
<feature type="transmembrane region" description="Helical" evidence="10">
    <location>
        <begin position="59"/>
        <end position="78"/>
    </location>
</feature>
<evidence type="ECO:0000256" key="8">
    <source>
        <dbReference type="ARBA" id="ARBA00023098"/>
    </source>
</evidence>
<comment type="subcellular location">
    <subcellularLocation>
        <location evidence="1">Membrane</location>
        <topology evidence="1">Multi-pass membrane protein</topology>
    </subcellularLocation>
</comment>
<feature type="transmembrane region" description="Helical" evidence="10">
    <location>
        <begin position="181"/>
        <end position="201"/>
    </location>
</feature>
<evidence type="ECO:0000256" key="6">
    <source>
        <dbReference type="ARBA" id="ARBA00023002"/>
    </source>
</evidence>
<dbReference type="Pfam" id="PF00487">
    <property type="entry name" value="FA_desaturase"/>
    <property type="match status" value="1"/>
</dbReference>
<keyword evidence="7" id="KW-0408">Iron</keyword>
<keyword evidence="8" id="KW-0443">Lipid metabolism</keyword>
<dbReference type="PRINTS" id="PR00075">
    <property type="entry name" value="FACDDSATRASE"/>
</dbReference>
<evidence type="ECO:0000256" key="1">
    <source>
        <dbReference type="ARBA" id="ARBA00004141"/>
    </source>
</evidence>
<accession>A0ABN3VRH9</accession>
<keyword evidence="13" id="KW-1185">Reference proteome</keyword>
<evidence type="ECO:0000259" key="11">
    <source>
        <dbReference type="Pfam" id="PF00487"/>
    </source>
</evidence>
<dbReference type="EMBL" id="BAAAVI010000004">
    <property type="protein sequence ID" value="GAA2851814.1"/>
    <property type="molecule type" value="Genomic_DNA"/>
</dbReference>
<dbReference type="PANTHER" id="PTHR11351">
    <property type="entry name" value="ACYL-COA DESATURASE"/>
    <property type="match status" value="1"/>
</dbReference>
<evidence type="ECO:0000256" key="2">
    <source>
        <dbReference type="ARBA" id="ARBA00008749"/>
    </source>
</evidence>
<organism evidence="12 13">
    <name type="scientific">Streptosporangium fragile</name>
    <dbReference type="NCBI Taxonomy" id="46186"/>
    <lineage>
        <taxon>Bacteria</taxon>
        <taxon>Bacillati</taxon>
        <taxon>Actinomycetota</taxon>
        <taxon>Actinomycetes</taxon>
        <taxon>Streptosporangiales</taxon>
        <taxon>Streptosporangiaceae</taxon>
        <taxon>Streptosporangium</taxon>
    </lineage>
</organism>
<name>A0ABN3VRH9_9ACTN</name>
<dbReference type="CDD" id="cd03505">
    <property type="entry name" value="Delta9-FADS-like"/>
    <property type="match status" value="1"/>
</dbReference>
<evidence type="ECO:0000256" key="9">
    <source>
        <dbReference type="ARBA" id="ARBA00023136"/>
    </source>
</evidence>
<evidence type="ECO:0000256" key="3">
    <source>
        <dbReference type="ARBA" id="ARBA00022692"/>
    </source>
</evidence>
<evidence type="ECO:0000256" key="5">
    <source>
        <dbReference type="ARBA" id="ARBA00022989"/>
    </source>
</evidence>
<keyword evidence="4" id="KW-0276">Fatty acid metabolism</keyword>
<reference evidence="12 13" key="1">
    <citation type="journal article" date="2019" name="Int. J. Syst. Evol. Microbiol.">
        <title>The Global Catalogue of Microorganisms (GCM) 10K type strain sequencing project: providing services to taxonomists for standard genome sequencing and annotation.</title>
        <authorList>
            <consortium name="The Broad Institute Genomics Platform"/>
            <consortium name="The Broad Institute Genome Sequencing Center for Infectious Disease"/>
            <person name="Wu L."/>
            <person name="Ma J."/>
        </authorList>
    </citation>
    <scope>NUCLEOTIDE SEQUENCE [LARGE SCALE GENOMIC DNA]</scope>
    <source>
        <strain evidence="12 13">JCM 6242</strain>
    </source>
</reference>
<evidence type="ECO:0000256" key="4">
    <source>
        <dbReference type="ARBA" id="ARBA00022832"/>
    </source>
</evidence>
<keyword evidence="5 10" id="KW-1133">Transmembrane helix</keyword>
<comment type="similarity">
    <text evidence="2">Belongs to the fatty acid desaturase type 2 family.</text>
</comment>
<dbReference type="InterPro" id="IPR015876">
    <property type="entry name" value="Acyl-CoA_DS"/>
</dbReference>
<evidence type="ECO:0000313" key="13">
    <source>
        <dbReference type="Proteomes" id="UP001500831"/>
    </source>
</evidence>
<dbReference type="InterPro" id="IPR005804">
    <property type="entry name" value="FA_desaturase_dom"/>
</dbReference>
<feature type="domain" description="Fatty acid desaturase" evidence="11">
    <location>
        <begin position="61"/>
        <end position="275"/>
    </location>
</feature>
<feature type="transmembrane region" description="Helical" evidence="10">
    <location>
        <begin position="90"/>
        <end position="113"/>
    </location>
</feature>
<dbReference type="PANTHER" id="PTHR11351:SF3">
    <property type="entry name" value="BLL4393 PROTEIN"/>
    <property type="match status" value="1"/>
</dbReference>
<dbReference type="Proteomes" id="UP001500831">
    <property type="component" value="Unassembled WGS sequence"/>
</dbReference>
<comment type="caution">
    <text evidence="12">The sequence shown here is derived from an EMBL/GenBank/DDBJ whole genome shotgun (WGS) entry which is preliminary data.</text>
</comment>
<feature type="transmembrane region" description="Helical" evidence="10">
    <location>
        <begin position="29"/>
        <end position="52"/>
    </location>
</feature>
<keyword evidence="3 10" id="KW-0812">Transmembrane</keyword>
<sequence>MRLGSAGMASPSAAPRDLAAQPVPWFERLLVVLFVVVPFLAVLAAVPFAWGWGLGWRDVAVAAAMYLITGFGVTVGYHRHFTHRSFQADTWLRVVLAIAGGMSLQGPVIRWVADHRRHHKYADREGDPHSPWRFGPGFAGLARGLFHAHVGWLFSPERTSRRRFCPDLLADRPIRFLSHNLTYVPVVLLSIALPALAGGLWGGSWQAALTAGFWGGPVRIFVLHHVTWSINSVCHTFGKEEFSVRDRSRNVRWLAVVSLGEAWHNLHHADPTCARHGVLPGQVDPSARLIWLFERAGWVRDVRWPDPDRIAARRVARSA</sequence>
<protein>
    <submittedName>
        <fullName evidence="12">Acyl-CoA desaturase</fullName>
    </submittedName>
</protein>
<keyword evidence="9 10" id="KW-0472">Membrane</keyword>